<organism evidence="1 2">
    <name type="scientific">Lentithecium fluviatile CBS 122367</name>
    <dbReference type="NCBI Taxonomy" id="1168545"/>
    <lineage>
        <taxon>Eukaryota</taxon>
        <taxon>Fungi</taxon>
        <taxon>Dikarya</taxon>
        <taxon>Ascomycota</taxon>
        <taxon>Pezizomycotina</taxon>
        <taxon>Dothideomycetes</taxon>
        <taxon>Pleosporomycetidae</taxon>
        <taxon>Pleosporales</taxon>
        <taxon>Massarineae</taxon>
        <taxon>Lentitheciaceae</taxon>
        <taxon>Lentithecium</taxon>
    </lineage>
</organism>
<evidence type="ECO:0000313" key="1">
    <source>
        <dbReference type="EMBL" id="KAF2679090.1"/>
    </source>
</evidence>
<dbReference type="OrthoDB" id="3796887at2759"/>
<dbReference type="Proteomes" id="UP000799291">
    <property type="component" value="Unassembled WGS sequence"/>
</dbReference>
<gene>
    <name evidence="1" type="ORF">K458DRAFT_394237</name>
</gene>
<proteinExistence type="predicted"/>
<protein>
    <submittedName>
        <fullName evidence="1">Uncharacterized protein</fullName>
    </submittedName>
</protein>
<accession>A0A6G1IM76</accession>
<sequence length="236" mass="26987">MGSSIYIEGERMAGTMGGFVALKGGKEENETMYGLTNWNIVRDSRLDGTARPNIESPGSLDHEEHFEILQWLVEPWAPGKFPKDPRADDFRIEFEEKLAYFEEHDRGISHVFAGSRCRTFFQEKFNTNDRTGRQPENVPPDTPIKHLLSAKIPGRLEARKWTTFSLVENAINITKYGRSSKRTFGVLNAAPVVLNWERLRAGGMMDRFDSTDKRTVHIFGADWRRGYRGFHGSSNM</sequence>
<reference evidence="1" key="1">
    <citation type="journal article" date="2020" name="Stud. Mycol.">
        <title>101 Dothideomycetes genomes: a test case for predicting lifestyles and emergence of pathogens.</title>
        <authorList>
            <person name="Haridas S."/>
            <person name="Albert R."/>
            <person name="Binder M."/>
            <person name="Bloem J."/>
            <person name="Labutti K."/>
            <person name="Salamov A."/>
            <person name="Andreopoulos B."/>
            <person name="Baker S."/>
            <person name="Barry K."/>
            <person name="Bills G."/>
            <person name="Bluhm B."/>
            <person name="Cannon C."/>
            <person name="Castanera R."/>
            <person name="Culley D."/>
            <person name="Daum C."/>
            <person name="Ezra D."/>
            <person name="Gonzalez J."/>
            <person name="Henrissat B."/>
            <person name="Kuo A."/>
            <person name="Liang C."/>
            <person name="Lipzen A."/>
            <person name="Lutzoni F."/>
            <person name="Magnuson J."/>
            <person name="Mondo S."/>
            <person name="Nolan M."/>
            <person name="Ohm R."/>
            <person name="Pangilinan J."/>
            <person name="Park H.-J."/>
            <person name="Ramirez L."/>
            <person name="Alfaro M."/>
            <person name="Sun H."/>
            <person name="Tritt A."/>
            <person name="Yoshinaga Y."/>
            <person name="Zwiers L.-H."/>
            <person name="Turgeon B."/>
            <person name="Goodwin S."/>
            <person name="Spatafora J."/>
            <person name="Crous P."/>
            <person name="Grigoriev I."/>
        </authorList>
    </citation>
    <scope>NUCLEOTIDE SEQUENCE</scope>
    <source>
        <strain evidence="1">CBS 122367</strain>
    </source>
</reference>
<name>A0A6G1IM76_9PLEO</name>
<keyword evidence="2" id="KW-1185">Reference proteome</keyword>
<evidence type="ECO:0000313" key="2">
    <source>
        <dbReference type="Proteomes" id="UP000799291"/>
    </source>
</evidence>
<dbReference type="AlphaFoldDB" id="A0A6G1IM76"/>
<dbReference type="EMBL" id="MU005606">
    <property type="protein sequence ID" value="KAF2679090.1"/>
    <property type="molecule type" value="Genomic_DNA"/>
</dbReference>